<evidence type="ECO:0000313" key="1">
    <source>
        <dbReference type="EMBL" id="KAG8014011.1"/>
    </source>
</evidence>
<comment type="caution">
    <text evidence="1">The sequence shown here is derived from an EMBL/GenBank/DDBJ whole genome shotgun (WGS) entry which is preliminary data.</text>
</comment>
<dbReference type="EMBL" id="CM024798">
    <property type="protein sequence ID" value="KAG8014011.1"/>
    <property type="molecule type" value="Genomic_DNA"/>
</dbReference>
<dbReference type="Proteomes" id="UP000805704">
    <property type="component" value="Chromosome 10"/>
</dbReference>
<protein>
    <submittedName>
        <fullName evidence="1">UMP-CMP kinase</fullName>
    </submittedName>
</protein>
<evidence type="ECO:0000313" key="2">
    <source>
        <dbReference type="Proteomes" id="UP000805704"/>
    </source>
</evidence>
<accession>A0ACB7FIQ7</accession>
<sequence>MIGRLFGVVSQRVPSLLYRVSLMMKPQVVFVLGGPGAGKGTQCSKIVEGYGYTHLSAGDLLREERAREGSEFGQLIANYIKEGKIVPVEITINLLRKAMEETMQKDEKKFRFL</sequence>
<feature type="non-terminal residue" evidence="1">
    <location>
        <position position="113"/>
    </location>
</feature>
<keyword evidence="1" id="KW-0808">Transferase</keyword>
<proteinExistence type="predicted"/>
<reference evidence="1" key="1">
    <citation type="submission" date="2020-04" db="EMBL/GenBank/DDBJ databases">
        <title>A chromosome-scale assembly and high-density genetic map of the yellow drum (Nibea albiflora) genome.</title>
        <authorList>
            <person name="Xu D."/>
            <person name="Zhang W."/>
            <person name="Chen R."/>
            <person name="Tan P."/>
            <person name="Wang L."/>
            <person name="Song H."/>
            <person name="Tian L."/>
            <person name="Zhu Q."/>
            <person name="Wang B."/>
        </authorList>
    </citation>
    <scope>NUCLEOTIDE SEQUENCE</scope>
    <source>
        <strain evidence="1">ZJHYS-2018</strain>
    </source>
</reference>
<name>A0ACB7FIQ7_NIBAL</name>
<keyword evidence="2" id="KW-1185">Reference proteome</keyword>
<keyword evidence="1" id="KW-0418">Kinase</keyword>
<gene>
    <name evidence="1" type="primary">CMPK</name>
    <name evidence="1" type="ORF">GBF38_016279</name>
</gene>
<organism evidence="1 2">
    <name type="scientific">Nibea albiflora</name>
    <name type="common">Yellow drum</name>
    <name type="synonym">Corvina albiflora</name>
    <dbReference type="NCBI Taxonomy" id="240163"/>
    <lineage>
        <taxon>Eukaryota</taxon>
        <taxon>Metazoa</taxon>
        <taxon>Chordata</taxon>
        <taxon>Craniata</taxon>
        <taxon>Vertebrata</taxon>
        <taxon>Euteleostomi</taxon>
        <taxon>Actinopterygii</taxon>
        <taxon>Neopterygii</taxon>
        <taxon>Teleostei</taxon>
        <taxon>Neoteleostei</taxon>
        <taxon>Acanthomorphata</taxon>
        <taxon>Eupercaria</taxon>
        <taxon>Sciaenidae</taxon>
        <taxon>Nibea</taxon>
    </lineage>
</organism>